<dbReference type="Proteomes" id="UP000319700">
    <property type="component" value="Unassembled WGS sequence"/>
</dbReference>
<evidence type="ECO:0000259" key="2">
    <source>
        <dbReference type="Pfam" id="PF08327"/>
    </source>
</evidence>
<gene>
    <name evidence="3" type="ORF">EAH81_11550</name>
</gene>
<evidence type="ECO:0000313" key="3">
    <source>
        <dbReference type="EMBL" id="TPG39929.1"/>
    </source>
</evidence>
<proteinExistence type="inferred from homology"/>
<evidence type="ECO:0000256" key="1">
    <source>
        <dbReference type="ARBA" id="ARBA00006817"/>
    </source>
</evidence>
<dbReference type="Gene3D" id="3.30.530.20">
    <property type="match status" value="1"/>
</dbReference>
<reference evidence="3 4" key="1">
    <citation type="journal article" date="2019" name="Environ. Microbiol.">
        <title>Species interactions and distinct microbial communities in high Arctic permafrost affected cryosols are associated with the CH4 and CO2 gas fluxes.</title>
        <authorList>
            <person name="Altshuler I."/>
            <person name="Hamel J."/>
            <person name="Turney S."/>
            <person name="Magnuson E."/>
            <person name="Levesque R."/>
            <person name="Greer C."/>
            <person name="Whyte L.G."/>
        </authorList>
    </citation>
    <scope>NUCLEOTIDE SEQUENCE [LARGE SCALE GENOMIC DNA]</scope>
    <source>
        <strain evidence="3 4">42</strain>
    </source>
</reference>
<dbReference type="CDD" id="cd08894">
    <property type="entry name" value="SRPBCC_CalC_Aha1-like_1"/>
    <property type="match status" value="1"/>
</dbReference>
<dbReference type="InterPro" id="IPR023393">
    <property type="entry name" value="START-like_dom_sf"/>
</dbReference>
<comment type="similarity">
    <text evidence="1">Belongs to the AHA1 family.</text>
</comment>
<dbReference type="Pfam" id="PF08327">
    <property type="entry name" value="AHSA1"/>
    <property type="match status" value="1"/>
</dbReference>
<accession>A0A502ESV3</accession>
<keyword evidence="4" id="KW-1185">Reference proteome</keyword>
<dbReference type="SUPFAM" id="SSF55961">
    <property type="entry name" value="Bet v1-like"/>
    <property type="match status" value="1"/>
</dbReference>
<organism evidence="3 4">
    <name type="scientific">Flavobacterium pectinovorum</name>
    <dbReference type="NCBI Taxonomy" id="29533"/>
    <lineage>
        <taxon>Bacteria</taxon>
        <taxon>Pseudomonadati</taxon>
        <taxon>Bacteroidota</taxon>
        <taxon>Flavobacteriia</taxon>
        <taxon>Flavobacteriales</taxon>
        <taxon>Flavobacteriaceae</taxon>
        <taxon>Flavobacterium</taxon>
    </lineage>
</organism>
<evidence type="ECO:0000313" key="4">
    <source>
        <dbReference type="Proteomes" id="UP000319700"/>
    </source>
</evidence>
<comment type="caution">
    <text evidence="3">The sequence shown here is derived from an EMBL/GenBank/DDBJ whole genome shotgun (WGS) entry which is preliminary data.</text>
</comment>
<name>A0A502ESV3_9FLAO</name>
<feature type="domain" description="Activator of Hsp90 ATPase homologue 1/2-like C-terminal" evidence="2">
    <location>
        <begin position="19"/>
        <end position="147"/>
    </location>
</feature>
<sequence length="151" mass="17537">MEKSNNITNRAMDVSRVLNAPVDLVWEVWTNPEHIANWWGPNGFTNTIHKMDLNDGGEWNLTMHGPDGKNYQNRSTFVEIVPFKKIVFQHYNPNYLATIIFESKENKTVLDWTGVFETDELYETVVKVFKADEGLIQNVDKLEEYLQTQIG</sequence>
<protein>
    <submittedName>
        <fullName evidence="3">Polyketide cyclase</fullName>
    </submittedName>
</protein>
<dbReference type="EMBL" id="RCZH01000007">
    <property type="protein sequence ID" value="TPG39929.1"/>
    <property type="molecule type" value="Genomic_DNA"/>
</dbReference>
<dbReference type="InterPro" id="IPR013538">
    <property type="entry name" value="ASHA1/2-like_C"/>
</dbReference>
<dbReference type="AlphaFoldDB" id="A0A502ESV3"/>
<dbReference type="RefSeq" id="WP_140507059.1">
    <property type="nucleotide sequence ID" value="NZ_RCZH01000007.1"/>
</dbReference>
<dbReference type="OrthoDB" id="384974at2"/>